<evidence type="ECO:0000256" key="3">
    <source>
        <dbReference type="ARBA" id="ARBA00008145"/>
    </source>
</evidence>
<gene>
    <name evidence="9" type="primary">tpm</name>
    <name evidence="10" type="ORF">OSC50_16045</name>
</gene>
<comment type="catalytic activity">
    <reaction evidence="1 9">
        <text>S-adenosyl-L-methionine + a thiopurine = S-adenosyl-L-homocysteine + a thiopurine S-methylether.</text>
        <dbReference type="EC" id="2.1.1.67"/>
    </reaction>
</comment>
<keyword evidence="11" id="KW-1185">Reference proteome</keyword>
<dbReference type="InterPro" id="IPR022474">
    <property type="entry name" value="Thiopur_S-MeTfrase_Se/Te_detox"/>
</dbReference>
<dbReference type="HAMAP" id="MF_00812">
    <property type="entry name" value="Thiopur_methtran"/>
    <property type="match status" value="1"/>
</dbReference>
<feature type="binding site" evidence="9">
    <location>
        <position position="10"/>
    </location>
    <ligand>
        <name>S-adenosyl-L-methionine</name>
        <dbReference type="ChEBI" id="CHEBI:59789"/>
    </ligand>
</feature>
<accession>A0ABY6QA85</accession>
<dbReference type="GO" id="GO:0008119">
    <property type="term" value="F:thiopurine S-methyltransferase activity"/>
    <property type="evidence" value="ECO:0007669"/>
    <property type="project" value="UniProtKB-EC"/>
</dbReference>
<dbReference type="NCBIfam" id="NF009732">
    <property type="entry name" value="PRK13255.1"/>
    <property type="match status" value="1"/>
</dbReference>
<dbReference type="PROSITE" id="PS51585">
    <property type="entry name" value="SAM_MT_TPMT"/>
    <property type="match status" value="1"/>
</dbReference>
<evidence type="ECO:0000313" key="10">
    <source>
        <dbReference type="EMBL" id="UZW16897.1"/>
    </source>
</evidence>
<feature type="binding site" evidence="9">
    <location>
        <position position="66"/>
    </location>
    <ligand>
        <name>S-adenosyl-L-methionine</name>
        <dbReference type="ChEBI" id="CHEBI:59789"/>
    </ligand>
</feature>
<evidence type="ECO:0000256" key="6">
    <source>
        <dbReference type="ARBA" id="ARBA00022603"/>
    </source>
</evidence>
<dbReference type="EC" id="2.1.1.67" evidence="4 9"/>
<dbReference type="Gene3D" id="3.40.50.150">
    <property type="entry name" value="Vaccinia Virus protein VP39"/>
    <property type="match status" value="1"/>
</dbReference>
<reference evidence="10" key="1">
    <citation type="submission" date="2022-11" db="EMBL/GenBank/DDBJ databases">
        <title>Taxonomic description of a new Pseudomonas species.</title>
        <authorList>
            <person name="Tambong J.T."/>
        </authorList>
    </citation>
    <scope>NUCLEOTIDE SEQUENCE</scope>
    <source>
        <strain evidence="10">S1Bt42</strain>
    </source>
</reference>
<dbReference type="Pfam" id="PF05724">
    <property type="entry name" value="TPMT"/>
    <property type="match status" value="1"/>
</dbReference>
<keyword evidence="5 9" id="KW-0963">Cytoplasm</keyword>
<keyword evidence="8 9" id="KW-0949">S-adenosyl-L-methionine</keyword>
<organism evidence="10 11">
    <name type="scientific">Pseudomonas quebecensis</name>
    <dbReference type="NCBI Taxonomy" id="2995174"/>
    <lineage>
        <taxon>Bacteria</taxon>
        <taxon>Pseudomonadati</taxon>
        <taxon>Pseudomonadota</taxon>
        <taxon>Gammaproteobacteria</taxon>
        <taxon>Pseudomonadales</taxon>
        <taxon>Pseudomonadaceae</taxon>
        <taxon>Pseudomonas</taxon>
    </lineage>
</organism>
<dbReference type="RefSeq" id="WP_253511511.1">
    <property type="nucleotide sequence ID" value="NZ_CP112866.1"/>
</dbReference>
<dbReference type="PIRSF" id="PIRSF023956">
    <property type="entry name" value="Thiopurine_S-methyltransferase"/>
    <property type="match status" value="1"/>
</dbReference>
<dbReference type="PANTHER" id="PTHR10259">
    <property type="entry name" value="THIOPURINE S-METHYLTRANSFERASE"/>
    <property type="match status" value="1"/>
</dbReference>
<dbReference type="NCBIfam" id="TIGR03840">
    <property type="entry name" value="TMPT_Se_Te"/>
    <property type="match status" value="1"/>
</dbReference>
<dbReference type="InterPro" id="IPR008854">
    <property type="entry name" value="TPMT"/>
</dbReference>
<sequence length="218" mass="24660">MEPEFWLDRWARNQIGFHLAEVNPYLQRHWPSLGLAHGAQVLVPLCGKSLDLIWLASLGHRVLGVELSEQAVQAFFSEQGLQPRMARHGAFTVYRASSIEVWCGDFFALDAEALADCTALYDRAALIALPPLLRARYTEHLNQVLRPGCEGLLITLDYDQALKAGPPFAVAHDEVQVLLGSHWTVDVLEERDILDESWKFVQDGVTRLDERAYRLTRI</sequence>
<evidence type="ECO:0000256" key="2">
    <source>
        <dbReference type="ARBA" id="ARBA00004496"/>
    </source>
</evidence>
<evidence type="ECO:0000256" key="1">
    <source>
        <dbReference type="ARBA" id="ARBA00000903"/>
    </source>
</evidence>
<proteinExistence type="inferred from homology"/>
<dbReference type="InterPro" id="IPR025835">
    <property type="entry name" value="Thiopurine_S-MeTrfase"/>
</dbReference>
<evidence type="ECO:0000256" key="9">
    <source>
        <dbReference type="HAMAP-Rule" id="MF_00812"/>
    </source>
</evidence>
<dbReference type="InterPro" id="IPR029063">
    <property type="entry name" value="SAM-dependent_MTases_sf"/>
</dbReference>
<evidence type="ECO:0000256" key="8">
    <source>
        <dbReference type="ARBA" id="ARBA00022691"/>
    </source>
</evidence>
<dbReference type="SUPFAM" id="SSF53335">
    <property type="entry name" value="S-adenosyl-L-methionine-dependent methyltransferases"/>
    <property type="match status" value="1"/>
</dbReference>
<evidence type="ECO:0000256" key="5">
    <source>
        <dbReference type="ARBA" id="ARBA00022490"/>
    </source>
</evidence>
<evidence type="ECO:0000256" key="7">
    <source>
        <dbReference type="ARBA" id="ARBA00022679"/>
    </source>
</evidence>
<keyword evidence="6 9" id="KW-0489">Methyltransferase</keyword>
<comment type="similarity">
    <text evidence="3 9">Belongs to the class I-like SAM-binding methyltransferase superfamily. TPMT family.</text>
</comment>
<name>A0ABY6QA85_9PSED</name>
<dbReference type="GO" id="GO:0032259">
    <property type="term" value="P:methylation"/>
    <property type="evidence" value="ECO:0007669"/>
    <property type="project" value="UniProtKB-KW"/>
</dbReference>
<protein>
    <recommendedName>
        <fullName evidence="4 9">Thiopurine S-methyltransferase</fullName>
        <ecNumber evidence="4 9">2.1.1.67</ecNumber>
    </recommendedName>
    <alternativeName>
        <fullName evidence="9">Thiopurine methyltransferase</fullName>
    </alternativeName>
</protein>
<dbReference type="Proteomes" id="UP001164116">
    <property type="component" value="Chromosome"/>
</dbReference>
<evidence type="ECO:0000256" key="4">
    <source>
        <dbReference type="ARBA" id="ARBA00011905"/>
    </source>
</evidence>
<evidence type="ECO:0000313" key="11">
    <source>
        <dbReference type="Proteomes" id="UP001164116"/>
    </source>
</evidence>
<keyword evidence="7 9" id="KW-0808">Transferase</keyword>
<dbReference type="EMBL" id="CP112866">
    <property type="protein sequence ID" value="UZW16897.1"/>
    <property type="molecule type" value="Genomic_DNA"/>
</dbReference>
<feature type="binding site" evidence="9">
    <location>
        <position position="45"/>
    </location>
    <ligand>
        <name>S-adenosyl-L-methionine</name>
        <dbReference type="ChEBI" id="CHEBI:59789"/>
    </ligand>
</feature>
<comment type="subcellular location">
    <subcellularLocation>
        <location evidence="2 9">Cytoplasm</location>
    </subcellularLocation>
</comment>
<dbReference type="PANTHER" id="PTHR10259:SF11">
    <property type="entry name" value="THIOPURINE S-METHYLTRANSFERASE"/>
    <property type="match status" value="1"/>
</dbReference>
<feature type="binding site" evidence="9">
    <location>
        <position position="123"/>
    </location>
    <ligand>
        <name>S-adenosyl-L-methionine</name>
        <dbReference type="ChEBI" id="CHEBI:59789"/>
    </ligand>
</feature>